<evidence type="ECO:0000259" key="4">
    <source>
        <dbReference type="Pfam" id="PF13193"/>
    </source>
</evidence>
<evidence type="ECO:0000256" key="1">
    <source>
        <dbReference type="ARBA" id="ARBA00006432"/>
    </source>
</evidence>
<dbReference type="STRING" id="266265.Bxe_C0318"/>
<dbReference type="EMBL" id="CP000272">
    <property type="protein sequence ID" value="ABE36234.1"/>
    <property type="molecule type" value="Genomic_DNA"/>
</dbReference>
<evidence type="ECO:0000313" key="5">
    <source>
        <dbReference type="EMBL" id="ABE36234.1"/>
    </source>
</evidence>
<dbReference type="Gene3D" id="3.30.300.30">
    <property type="match status" value="1"/>
</dbReference>
<dbReference type="AlphaFoldDB" id="Q13I55"/>
<evidence type="ECO:0000256" key="2">
    <source>
        <dbReference type="ARBA" id="ARBA00022598"/>
    </source>
</evidence>
<organism evidence="5 6">
    <name type="scientific">Paraburkholderia xenovorans (strain LB400)</name>
    <dbReference type="NCBI Taxonomy" id="266265"/>
    <lineage>
        <taxon>Bacteria</taxon>
        <taxon>Pseudomonadati</taxon>
        <taxon>Pseudomonadota</taxon>
        <taxon>Betaproteobacteria</taxon>
        <taxon>Burkholderiales</taxon>
        <taxon>Burkholderiaceae</taxon>
        <taxon>Paraburkholderia</taxon>
    </lineage>
</organism>
<dbReference type="InterPro" id="IPR042099">
    <property type="entry name" value="ANL_N_sf"/>
</dbReference>
<dbReference type="SUPFAM" id="SSF56801">
    <property type="entry name" value="Acetyl-CoA synthetase-like"/>
    <property type="match status" value="1"/>
</dbReference>
<dbReference type="EC" id="6.2.1.3" evidence="5"/>
<dbReference type="Gene3D" id="3.40.50.12780">
    <property type="entry name" value="N-terminal domain of ligase-like"/>
    <property type="match status" value="1"/>
</dbReference>
<comment type="similarity">
    <text evidence="1">Belongs to the ATP-dependent AMP-binding enzyme family.</text>
</comment>
<keyword evidence="6" id="KW-1185">Reference proteome</keyword>
<accession>Q13I55</accession>
<dbReference type="GO" id="GO:0004467">
    <property type="term" value="F:long-chain fatty acid-CoA ligase activity"/>
    <property type="evidence" value="ECO:0007669"/>
    <property type="project" value="UniProtKB-EC"/>
</dbReference>
<dbReference type="PANTHER" id="PTHR43201:SF5">
    <property type="entry name" value="MEDIUM-CHAIN ACYL-COA LIGASE ACSF2, MITOCHONDRIAL"/>
    <property type="match status" value="1"/>
</dbReference>
<evidence type="ECO:0000259" key="3">
    <source>
        <dbReference type="Pfam" id="PF00501"/>
    </source>
</evidence>
<dbReference type="Pfam" id="PF13193">
    <property type="entry name" value="AMP-binding_C"/>
    <property type="match status" value="1"/>
</dbReference>
<evidence type="ECO:0000313" key="6">
    <source>
        <dbReference type="Proteomes" id="UP000001817"/>
    </source>
</evidence>
<sequence length="555" mass="60486">MSAHVWTEVTPIGDLLVRAASRHPDRDAVVFPDDRYTYAEVLRRAMLVARGLLSLGVRPRDHVGILCTNGIEFIEGLFGVALAGAVAAPINARYKVNELKYIASNADLVAILTTGDADAYVDFPDVFVQAFPELSSSEALGLDLESAPRLRNVILLSGSERPGFISRERLLELAARVSEEDVHVARSRVRLRDIGLLLYTSGTTANPKGCLLSHEAVTRGPVERATIRFGLKVADVTWGAGPLFHIGSLSPFLGSIGAAGTYVTDAFFDAGRALDLLIREKPTVMFPWFPAIMQALMNHEKWDPAKLSSVRSILLIGPRPLLDKVQAALPQVELVASCGMTETAGIYAVSDVSETVEQRATGHGRPCSGIEARIVSLSDGSEVTDSTPGEILLRGYCVMEGYYRDPANTRKALDAEGWLHTGDLYSRTPDGRLMFHDRIKDMLKVGGENVAPAEIETFLCTHPSVVMASVVGIADARLDEVPVAFVELAAGNTLEAEFLISFCRGQLASFKIPRRIHFVDTGTWPMSTTKIDKRQLRERAAKMHVEHISSERGLT</sequence>
<dbReference type="eggNOG" id="COG0318">
    <property type="taxonomic scope" value="Bacteria"/>
</dbReference>
<dbReference type="InterPro" id="IPR045851">
    <property type="entry name" value="AMP-bd_C_sf"/>
</dbReference>
<dbReference type="Proteomes" id="UP000001817">
    <property type="component" value="Chromosome 3"/>
</dbReference>
<proteinExistence type="inferred from homology"/>
<dbReference type="PANTHER" id="PTHR43201">
    <property type="entry name" value="ACYL-COA SYNTHETASE"/>
    <property type="match status" value="1"/>
</dbReference>
<dbReference type="Pfam" id="PF00501">
    <property type="entry name" value="AMP-binding"/>
    <property type="match status" value="1"/>
</dbReference>
<keyword evidence="2 5" id="KW-0436">Ligase</keyword>
<feature type="domain" description="AMP-dependent synthetase/ligase" evidence="3">
    <location>
        <begin position="18"/>
        <end position="403"/>
    </location>
</feature>
<dbReference type="KEGG" id="bxe:Bxe_C0318"/>
<dbReference type="RefSeq" id="WP_011493494.1">
    <property type="nucleotide sequence ID" value="NC_007953.1"/>
</dbReference>
<dbReference type="KEGG" id="bxb:DR64_8116"/>
<dbReference type="OrthoDB" id="9766486at2"/>
<reference evidence="5 6" key="1">
    <citation type="journal article" date="2006" name="Proc. Natl. Acad. Sci. U.S.A.">
        <title>Burkholderia xenovorans LB400 harbors a multi-replicon, 9.73-Mbp genome shaped for versatility.</title>
        <authorList>
            <person name="Chain P.S."/>
            <person name="Denef V.J."/>
            <person name="Konstantinidis K.T."/>
            <person name="Vergez L.M."/>
            <person name="Agullo L."/>
            <person name="Reyes V.L."/>
            <person name="Hauser L."/>
            <person name="Cordova M."/>
            <person name="Gomez L."/>
            <person name="Gonzalez M."/>
            <person name="Land M."/>
            <person name="Lao V."/>
            <person name="Larimer F."/>
            <person name="LiPuma J.J."/>
            <person name="Mahenthiralingam E."/>
            <person name="Malfatti S.A."/>
            <person name="Marx C.J."/>
            <person name="Parnell J.J."/>
            <person name="Ramette A."/>
            <person name="Richardson P."/>
            <person name="Seeger M."/>
            <person name="Smith D."/>
            <person name="Spilker T."/>
            <person name="Sul W.J."/>
            <person name="Tsoi T.V."/>
            <person name="Ulrich L.E."/>
            <person name="Zhulin I.B."/>
            <person name="Tiedje J.M."/>
        </authorList>
    </citation>
    <scope>NUCLEOTIDE SEQUENCE [LARGE SCALE GENOMIC DNA]</scope>
    <source>
        <strain evidence="5 6">LB400</strain>
    </source>
</reference>
<name>Q13I55_PARXL</name>
<dbReference type="GO" id="GO:0031956">
    <property type="term" value="F:medium-chain fatty acid-CoA ligase activity"/>
    <property type="evidence" value="ECO:0007669"/>
    <property type="project" value="TreeGrafter"/>
</dbReference>
<dbReference type="PATRIC" id="fig|266265.5.peg.8096"/>
<protein>
    <submittedName>
        <fullName evidence="5">AMP-dependent synthetase and ligase</fullName>
        <ecNumber evidence="5">6.2.1.3</ecNumber>
    </submittedName>
</protein>
<gene>
    <name evidence="5" type="ORF">Bxe_C0318</name>
</gene>
<dbReference type="InterPro" id="IPR025110">
    <property type="entry name" value="AMP-bd_C"/>
</dbReference>
<dbReference type="InterPro" id="IPR000873">
    <property type="entry name" value="AMP-dep_synth/lig_dom"/>
</dbReference>
<feature type="domain" description="AMP-binding enzyme C-terminal" evidence="4">
    <location>
        <begin position="454"/>
        <end position="521"/>
    </location>
</feature>